<keyword evidence="4" id="KW-0677">Repeat</keyword>
<proteinExistence type="predicted"/>
<dbReference type="FunFam" id="1.10.238.10:FF:000104">
    <property type="entry name" value="calumenin isoform X1"/>
    <property type="match status" value="1"/>
</dbReference>
<feature type="domain" description="EF-hand" evidence="13">
    <location>
        <begin position="196"/>
        <end position="231"/>
    </location>
</feature>
<evidence type="ECO:0000256" key="6">
    <source>
        <dbReference type="ARBA" id="ARBA00022837"/>
    </source>
</evidence>
<reference evidence="14 15" key="1">
    <citation type="submission" date="2019-08" db="EMBL/GenBank/DDBJ databases">
        <authorList>
            <person name="Alioto T."/>
            <person name="Alioto T."/>
            <person name="Gomez Garrido J."/>
        </authorList>
    </citation>
    <scope>NUCLEOTIDE SEQUENCE [LARGE SCALE GENOMIC DNA]</scope>
</reference>
<dbReference type="Proteomes" id="UP000325440">
    <property type="component" value="Unassembled WGS sequence"/>
</dbReference>
<evidence type="ECO:0000256" key="10">
    <source>
        <dbReference type="ARBA" id="ARBA00063143"/>
    </source>
</evidence>
<dbReference type="SUPFAM" id="SSF47473">
    <property type="entry name" value="EF-hand"/>
    <property type="match status" value="2"/>
</dbReference>
<dbReference type="GO" id="GO:0015031">
    <property type="term" value="P:protein transport"/>
    <property type="evidence" value="ECO:0007669"/>
    <property type="project" value="UniProtKB-ARBA"/>
</dbReference>
<keyword evidence="8" id="KW-0143">Chaperone</keyword>
<dbReference type="PROSITE" id="PS50222">
    <property type="entry name" value="EF_HAND_2"/>
    <property type="match status" value="4"/>
</dbReference>
<evidence type="ECO:0000256" key="11">
    <source>
        <dbReference type="ARBA" id="ARBA00072696"/>
    </source>
</evidence>
<comment type="subunit">
    <text evidence="10">Interacts with PCSK6 (immature form including the propeptide); probably involved in the maturation and the secretion of PCSK6.</text>
</comment>
<dbReference type="InterPro" id="IPR018247">
    <property type="entry name" value="EF_Hand_1_Ca_BS"/>
</dbReference>
<dbReference type="InterPro" id="IPR002048">
    <property type="entry name" value="EF_hand_dom"/>
</dbReference>
<name>A0A5E4N4W4_9HEMI</name>
<dbReference type="OrthoDB" id="293868at2759"/>
<feature type="domain" description="EF-hand" evidence="13">
    <location>
        <begin position="159"/>
        <end position="194"/>
    </location>
</feature>
<evidence type="ECO:0000259" key="13">
    <source>
        <dbReference type="PROSITE" id="PS50222"/>
    </source>
</evidence>
<keyword evidence="3 12" id="KW-0732">Signal</keyword>
<dbReference type="GO" id="GO:0005509">
    <property type="term" value="F:calcium ion binding"/>
    <property type="evidence" value="ECO:0007669"/>
    <property type="project" value="InterPro"/>
</dbReference>
<feature type="domain" description="EF-hand" evidence="13">
    <location>
        <begin position="71"/>
        <end position="106"/>
    </location>
</feature>
<protein>
    <recommendedName>
        <fullName evidence="11">Reticulocalbin-3</fullName>
    </recommendedName>
</protein>
<dbReference type="Gene3D" id="1.10.238.10">
    <property type="entry name" value="EF-hand"/>
    <property type="match status" value="2"/>
</dbReference>
<dbReference type="InterPro" id="IPR011992">
    <property type="entry name" value="EF-hand-dom_pair"/>
</dbReference>
<evidence type="ECO:0000256" key="12">
    <source>
        <dbReference type="SAM" id="SignalP"/>
    </source>
</evidence>
<gene>
    <name evidence="14" type="ORF">CINCED_3A005789</name>
</gene>
<keyword evidence="7" id="KW-0325">Glycoprotein</keyword>
<evidence type="ECO:0000256" key="1">
    <source>
        <dbReference type="ARBA" id="ARBA00004319"/>
    </source>
</evidence>
<accession>A0A5E4N4W4</accession>
<comment type="function">
    <text evidence="9">Probable molecular chaperone assisting protein biosynthesis and transport in the endoplasmic reticulum. Required for the proper biosynthesis and transport of pulmonary surfactant-associated protein A/SP-A, pulmonary surfactant-associated protein D/SP-D and the lipid transporter ABCA3. By regulating both the proper expression and the degradation through the endoplasmic reticulum-associated protein degradation pathway of these proteins plays a crucial role in pulmonary surfactant homeostasis. Has an anti-fibrotic activity by negatively regulating the secretion of type I and type III collagens. This calcium-binding protein also transiently associates with immature PCSK6 and regulates its secretion.</text>
</comment>
<dbReference type="GO" id="GO:0005788">
    <property type="term" value="C:endoplasmic reticulum lumen"/>
    <property type="evidence" value="ECO:0007669"/>
    <property type="project" value="UniProtKB-SubCell"/>
</dbReference>
<feature type="domain" description="EF-hand" evidence="13">
    <location>
        <begin position="250"/>
        <end position="272"/>
    </location>
</feature>
<dbReference type="PANTHER" id="PTHR10827:SF52">
    <property type="entry name" value="IP16409P"/>
    <property type="match status" value="1"/>
</dbReference>
<keyword evidence="2" id="KW-0479">Metal-binding</keyword>
<keyword evidence="5" id="KW-0256">Endoplasmic reticulum</keyword>
<evidence type="ECO:0000256" key="5">
    <source>
        <dbReference type="ARBA" id="ARBA00022824"/>
    </source>
</evidence>
<dbReference type="CDD" id="cd16226">
    <property type="entry name" value="EFh_CREC_Calumenin_like"/>
    <property type="match status" value="1"/>
</dbReference>
<evidence type="ECO:0000256" key="3">
    <source>
        <dbReference type="ARBA" id="ARBA00022729"/>
    </source>
</evidence>
<evidence type="ECO:0000313" key="15">
    <source>
        <dbReference type="Proteomes" id="UP000325440"/>
    </source>
</evidence>
<feature type="signal peptide" evidence="12">
    <location>
        <begin position="1"/>
        <end position="23"/>
    </location>
</feature>
<dbReference type="Pfam" id="PF13499">
    <property type="entry name" value="EF-hand_7"/>
    <property type="match status" value="1"/>
</dbReference>
<dbReference type="EMBL" id="CABPRJ010001464">
    <property type="protein sequence ID" value="VVC38165.1"/>
    <property type="molecule type" value="Genomic_DNA"/>
</dbReference>
<evidence type="ECO:0000256" key="4">
    <source>
        <dbReference type="ARBA" id="ARBA00022737"/>
    </source>
</evidence>
<organism evidence="14 15">
    <name type="scientific">Cinara cedri</name>
    <dbReference type="NCBI Taxonomy" id="506608"/>
    <lineage>
        <taxon>Eukaryota</taxon>
        <taxon>Metazoa</taxon>
        <taxon>Ecdysozoa</taxon>
        <taxon>Arthropoda</taxon>
        <taxon>Hexapoda</taxon>
        <taxon>Insecta</taxon>
        <taxon>Pterygota</taxon>
        <taxon>Neoptera</taxon>
        <taxon>Paraneoptera</taxon>
        <taxon>Hemiptera</taxon>
        <taxon>Sternorrhyncha</taxon>
        <taxon>Aphidomorpha</taxon>
        <taxon>Aphidoidea</taxon>
        <taxon>Aphididae</taxon>
        <taxon>Lachninae</taxon>
        <taxon>Cinara</taxon>
    </lineage>
</organism>
<dbReference type="PANTHER" id="PTHR10827">
    <property type="entry name" value="RETICULOCALBIN"/>
    <property type="match status" value="1"/>
</dbReference>
<dbReference type="SMART" id="SM00054">
    <property type="entry name" value="EFh"/>
    <property type="match status" value="4"/>
</dbReference>
<dbReference type="Pfam" id="PF13202">
    <property type="entry name" value="EF-hand_5"/>
    <property type="match status" value="1"/>
</dbReference>
<evidence type="ECO:0000256" key="7">
    <source>
        <dbReference type="ARBA" id="ARBA00023180"/>
    </source>
</evidence>
<dbReference type="PROSITE" id="PS00018">
    <property type="entry name" value="EF_HAND_1"/>
    <property type="match status" value="5"/>
</dbReference>
<feature type="chain" id="PRO_5023098474" description="Reticulocalbin-3" evidence="12">
    <location>
        <begin position="24"/>
        <end position="323"/>
    </location>
</feature>
<dbReference type="AlphaFoldDB" id="A0A5E4N4W4"/>
<keyword evidence="6" id="KW-0106">Calcium</keyword>
<comment type="subcellular location">
    <subcellularLocation>
        <location evidence="1">Endoplasmic reticulum lumen</location>
    </subcellularLocation>
</comment>
<evidence type="ECO:0000256" key="9">
    <source>
        <dbReference type="ARBA" id="ARBA00056975"/>
    </source>
</evidence>
<evidence type="ECO:0000256" key="8">
    <source>
        <dbReference type="ARBA" id="ARBA00023186"/>
    </source>
</evidence>
<evidence type="ECO:0000313" key="14">
    <source>
        <dbReference type="EMBL" id="VVC38165.1"/>
    </source>
</evidence>
<sequence>MKKIFQSMTLILTFSICSETVHGMSNSKDPVIEKLQTQQQHFRGEEHNSNYDHEAFLGQEAEEFDNLTQEESQRRLGLIVDKIDKNNDGYVTQEELKDWIKFTQNRYIMNDVTSQWETHKPMDNGKLSWALYRKKTYGYMTDEEAKDALNTDDSYTYAKMILRDKRRWSAADVDADGLLTKKEFISFLHPEESVHMKDIIIDETMDDMDSDKDNKISLNEYIADLYPGLNIAEEPDIIINEKEQFKTYRDKDGDGFLDIAEVKDWILPDNFDHVNAESRHLIYESDSDADGKLTKEEILAKYDLFVGSQATDFGEAILKHDEL</sequence>
<evidence type="ECO:0000256" key="2">
    <source>
        <dbReference type="ARBA" id="ARBA00022723"/>
    </source>
</evidence>
<keyword evidence="15" id="KW-1185">Reference proteome</keyword>